<reference evidence="8 9" key="1">
    <citation type="submission" date="2018-03" db="EMBL/GenBank/DDBJ databases">
        <title>Genomic Encyclopedia of Archaeal and Bacterial Type Strains, Phase II (KMG-II): from individual species to whole genera.</title>
        <authorList>
            <person name="Goeker M."/>
        </authorList>
    </citation>
    <scope>NUCLEOTIDE SEQUENCE [LARGE SCALE GENOMIC DNA]</scope>
    <source>
        <strain evidence="8 9">DSM 27267</strain>
    </source>
</reference>
<feature type="binding site" evidence="6">
    <location>
        <position position="526"/>
    </location>
    <ligand>
        <name>Zn(2+)</name>
        <dbReference type="ChEBI" id="CHEBI:29105"/>
    </ligand>
</feature>
<reference evidence="7 10" key="2">
    <citation type="submission" date="2019-10" db="EMBL/GenBank/DDBJ databases">
        <title>Prolixibacter strains distinguished by the presence of nitrate reductase genes were adept at nitrate-dependent anaerobic corrosion of metallic iron and carbon steel.</title>
        <authorList>
            <person name="Iino T."/>
            <person name="Shono N."/>
            <person name="Ito K."/>
            <person name="Nakamura R."/>
            <person name="Sueoka K."/>
            <person name="Harayama S."/>
            <person name="Ohkuma M."/>
        </authorList>
    </citation>
    <scope>NUCLEOTIDE SEQUENCE [LARGE SCALE GENOMIC DNA]</scope>
    <source>
        <strain evidence="7 10">MIC1-1</strain>
    </source>
</reference>
<dbReference type="Proteomes" id="UP000240621">
    <property type="component" value="Unassembled WGS sequence"/>
</dbReference>
<dbReference type="Proteomes" id="UP000396862">
    <property type="component" value="Unassembled WGS sequence"/>
</dbReference>
<dbReference type="Pfam" id="PF10070">
    <property type="entry name" value="DabA"/>
    <property type="match status" value="1"/>
</dbReference>
<evidence type="ECO:0000256" key="5">
    <source>
        <dbReference type="ARBA" id="ARBA00023136"/>
    </source>
</evidence>
<name>A0A2P8CAN8_9BACT</name>
<evidence type="ECO:0000256" key="2">
    <source>
        <dbReference type="ARBA" id="ARBA00022475"/>
    </source>
</evidence>
<proteinExistence type="inferred from homology"/>
<comment type="cofactor">
    <cofactor evidence="6">
        <name>Zn(2+)</name>
        <dbReference type="ChEBI" id="CHEBI:29105"/>
    </cofactor>
</comment>
<evidence type="ECO:0000256" key="6">
    <source>
        <dbReference type="HAMAP-Rule" id="MF_01871"/>
    </source>
</evidence>
<feature type="binding site" evidence="6">
    <location>
        <position position="541"/>
    </location>
    <ligand>
        <name>Zn(2+)</name>
        <dbReference type="ChEBI" id="CHEBI:29105"/>
    </ligand>
</feature>
<protein>
    <recommendedName>
        <fullName evidence="6">Probable inorganic carbon transporter subunit DabA</fullName>
    </recommendedName>
</protein>
<dbReference type="EMBL" id="PYGC01000007">
    <property type="protein sequence ID" value="PSK82027.1"/>
    <property type="molecule type" value="Genomic_DNA"/>
</dbReference>
<evidence type="ECO:0000313" key="7">
    <source>
        <dbReference type="EMBL" id="GET22619.1"/>
    </source>
</evidence>
<dbReference type="AlphaFoldDB" id="A0A2P8CAN8"/>
<dbReference type="GO" id="GO:0005886">
    <property type="term" value="C:plasma membrane"/>
    <property type="evidence" value="ECO:0007669"/>
    <property type="project" value="UniProtKB-SubCell"/>
</dbReference>
<evidence type="ECO:0000256" key="4">
    <source>
        <dbReference type="ARBA" id="ARBA00022833"/>
    </source>
</evidence>
<keyword evidence="2 6" id="KW-1003">Cell membrane</keyword>
<organism evidence="8 9">
    <name type="scientific">Prolixibacter denitrificans</name>
    <dbReference type="NCBI Taxonomy" id="1541063"/>
    <lineage>
        <taxon>Bacteria</taxon>
        <taxon>Pseudomonadati</taxon>
        <taxon>Bacteroidota</taxon>
        <taxon>Bacteroidia</taxon>
        <taxon>Marinilabiliales</taxon>
        <taxon>Prolixibacteraceae</taxon>
        <taxon>Prolixibacter</taxon>
    </lineage>
</organism>
<evidence type="ECO:0000256" key="3">
    <source>
        <dbReference type="ARBA" id="ARBA00022723"/>
    </source>
</evidence>
<keyword evidence="10" id="KW-1185">Reference proteome</keyword>
<dbReference type="InterPro" id="IPR018752">
    <property type="entry name" value="DabA"/>
</dbReference>
<feature type="binding site" evidence="6">
    <location>
        <position position="346"/>
    </location>
    <ligand>
        <name>Zn(2+)</name>
        <dbReference type="ChEBI" id="CHEBI:29105"/>
    </ligand>
</feature>
<keyword evidence="4 6" id="KW-0862">Zinc</keyword>
<dbReference type="OrthoDB" id="9805101at2"/>
<keyword evidence="3 6" id="KW-0479">Metal-binding</keyword>
<dbReference type="HAMAP" id="MF_01871">
    <property type="entry name" value="DabA"/>
    <property type="match status" value="1"/>
</dbReference>
<comment type="subunit">
    <text evidence="6">Forms a complex with DabB.</text>
</comment>
<dbReference type="GO" id="GO:0008270">
    <property type="term" value="F:zinc ion binding"/>
    <property type="evidence" value="ECO:0007669"/>
    <property type="project" value="UniProtKB-UniRule"/>
</dbReference>
<evidence type="ECO:0000313" key="8">
    <source>
        <dbReference type="EMBL" id="PSK82027.1"/>
    </source>
</evidence>
<keyword evidence="1 6" id="KW-0813">Transport</keyword>
<dbReference type="PANTHER" id="PTHR38344:SF1">
    <property type="entry name" value="INORGANIC CARBON TRANSPORTER SUBUNIT DABA-RELATED"/>
    <property type="match status" value="1"/>
</dbReference>
<dbReference type="PANTHER" id="PTHR38344">
    <property type="entry name" value="UPF0753 PROTEIN AQ_863"/>
    <property type="match status" value="1"/>
</dbReference>
<evidence type="ECO:0000313" key="10">
    <source>
        <dbReference type="Proteomes" id="UP000396862"/>
    </source>
</evidence>
<comment type="similarity">
    <text evidence="6">Belongs to the inorganic carbon transporter (TC 9.A.2) DabA family.</text>
</comment>
<evidence type="ECO:0000256" key="1">
    <source>
        <dbReference type="ARBA" id="ARBA00022448"/>
    </source>
</evidence>
<gene>
    <name evidence="6" type="primary">dabA</name>
    <name evidence="8" type="ORF">CLV93_107141</name>
    <name evidence="7" type="ORF">JCM18694_28650</name>
</gene>
<comment type="caution">
    <text evidence="8">The sequence shown here is derived from an EMBL/GenBank/DDBJ whole genome shotgun (WGS) entry which is preliminary data.</text>
</comment>
<accession>A0A2P8CAN8</accession>
<comment type="subcellular location">
    <subcellularLocation>
        <location evidence="6">Cell membrane</location>
        <topology evidence="6">Peripheral membrane protein</topology>
    </subcellularLocation>
</comment>
<evidence type="ECO:0000313" key="9">
    <source>
        <dbReference type="Proteomes" id="UP000240621"/>
    </source>
</evidence>
<sequence length="837" mass="93755">MGNYINRKTMLDARSVHSIMEDTCQKIAPLWSLENFVAVNPYWGLRDKSFEEAANLLSKTGGVQMTMPVSFYLDAVRKKEISYDDLENALSGYDEFEDVSVHDFLKQVERESDANRPRRRVALVADVAAQLTAKDWSAWMIERISGWAAAYFDKGQALWRTAAPGQDIFTSWKIETLTDVTPYIMGLRGFGKALKTLPNEPFQAATESIERLQLTEKSLGIYLHTLLQRVGGWSAYMAGLDWDNRLYGGEQGHLLMFLSALLSWESCLLDSVQQPDLKKHWQENIKQLEEIGNEKQVDSLLGHRLILQQAYDNANQRQLIQQVNKANTKKYIPNREPLVQAIFCIDVRSELFRRNLEHVSSRVQTMGVAGFFGFPVEHVPIGHETGENQCPVLIPAKTKVMEVIPEIEAHQKAVKQRLLHHQVEKAWKSFKKGAVSCFSFMGPVGISYLPKMYTDAFGLTRPVPHPASEGIKYGAYQQADISLDVRQLNDQAVGMSMEEQIEMAFSALKAMSFTDHFARIVLIAGHGSSSVNNPHATGLDCGACGGHSGEANSRVAVKVLNNPAVRKGLAQRNIFIPDETLFVAALHDTTTDDVQLLNEEELPESHLADLTELKEWLALAGRISRSERAVRLLTDTGKDIDKAILRRSKDWSQVRPEWGLAGCNTFIVAPRERTAHIDLGGKSFLHSYNWKSDEDFDVLELIMTAPMVVTSWINLQYYASLVDNKNFGSGNKTLHNVTGGIGVLEGYSGDLRVGLPWQSLHDGEQYQHLPHRLNVVIEAPIEAMNKVLEANGIVKNLCDHGWINLLAMNEAGQITQRYLGNLRWTSVSESEKGALVA</sequence>
<dbReference type="EMBL" id="BLAU01000001">
    <property type="protein sequence ID" value="GET22619.1"/>
    <property type="molecule type" value="Genomic_DNA"/>
</dbReference>
<feature type="binding site" evidence="6">
    <location>
        <position position="344"/>
    </location>
    <ligand>
        <name>Zn(2+)</name>
        <dbReference type="ChEBI" id="CHEBI:29105"/>
    </ligand>
</feature>
<keyword evidence="5 6" id="KW-0472">Membrane</keyword>
<dbReference type="RefSeq" id="WP_106542823.1">
    <property type="nucleotide sequence ID" value="NZ_BLAU01000001.1"/>
</dbReference>
<comment type="function">
    <text evidence="6">Part of an energy-coupled inorganic carbon pump.</text>
</comment>